<reference evidence="13 14" key="1">
    <citation type="submission" date="2021-02" db="EMBL/GenBank/DDBJ databases">
        <title>Alicyclobacillus curvatus sp. nov. and Alicyclobacillus mengziensis sp. nov., two acidophilic bacteria isolated from acid mine drainage.</title>
        <authorList>
            <person name="Huang Y."/>
        </authorList>
    </citation>
    <scope>NUCLEOTIDE SEQUENCE [LARGE SCALE GENOMIC DNA]</scope>
    <source>
        <strain evidence="13 14">S30H14</strain>
    </source>
</reference>
<dbReference type="GO" id="GO:0004609">
    <property type="term" value="F:phosphatidylserine decarboxylase activity"/>
    <property type="evidence" value="ECO:0007669"/>
    <property type="project" value="UniProtKB-UniRule"/>
</dbReference>
<dbReference type="InterPro" id="IPR003817">
    <property type="entry name" value="PS_Dcarbxylase"/>
</dbReference>
<keyword evidence="10 12" id="KW-1208">Phospholipid metabolism</keyword>
<evidence type="ECO:0000256" key="8">
    <source>
        <dbReference type="ARBA" id="ARBA00023209"/>
    </source>
</evidence>
<dbReference type="HAMAP" id="MF_00662">
    <property type="entry name" value="PS_decarb_PSD_B_type1"/>
    <property type="match status" value="1"/>
</dbReference>
<dbReference type="GO" id="GO:0005886">
    <property type="term" value="C:plasma membrane"/>
    <property type="evidence" value="ECO:0007669"/>
    <property type="project" value="UniProtKB-SubCell"/>
</dbReference>
<feature type="modified residue" description="Pyruvic acid (Ser); by autocatalysis" evidence="12">
    <location>
        <position position="247"/>
    </location>
</feature>
<evidence type="ECO:0000256" key="10">
    <source>
        <dbReference type="ARBA" id="ARBA00023264"/>
    </source>
</evidence>
<name>A0A9X7W378_9BACL</name>
<keyword evidence="9 12" id="KW-0456">Lyase</keyword>
<evidence type="ECO:0000313" key="14">
    <source>
        <dbReference type="Proteomes" id="UP000663505"/>
    </source>
</evidence>
<evidence type="ECO:0000256" key="11">
    <source>
        <dbReference type="ARBA" id="ARBA00023317"/>
    </source>
</evidence>
<keyword evidence="11 12" id="KW-0670">Pyruvate</keyword>
<dbReference type="KEGG" id="afx:JZ786_11790"/>
<keyword evidence="3 12" id="KW-0444">Lipid biosynthesis</keyword>
<feature type="active site" description="Charge relay system; for autoendoproteolytic cleavage activity" evidence="12">
    <location>
        <position position="88"/>
    </location>
</feature>
<comment type="subcellular location">
    <subcellularLocation>
        <location evidence="12">Cell membrane</location>
        <topology evidence="12">Peripheral membrane protein</topology>
    </subcellularLocation>
</comment>
<comment type="pathway">
    <text evidence="1">Lipid metabolism.</text>
</comment>
<dbReference type="RefSeq" id="WP_206658825.1">
    <property type="nucleotide sequence ID" value="NZ_CP071182.1"/>
</dbReference>
<evidence type="ECO:0000313" key="13">
    <source>
        <dbReference type="EMBL" id="QSO49515.1"/>
    </source>
</evidence>
<accession>A0A9X7W378</accession>
<organism evidence="13 14">
    <name type="scientific">Alicyclobacillus mengziensis</name>
    <dbReference type="NCBI Taxonomy" id="2931921"/>
    <lineage>
        <taxon>Bacteria</taxon>
        <taxon>Bacillati</taxon>
        <taxon>Bacillota</taxon>
        <taxon>Bacilli</taxon>
        <taxon>Bacillales</taxon>
        <taxon>Alicyclobacillaceae</taxon>
        <taxon>Alicyclobacillus</taxon>
    </lineage>
</organism>
<comment type="cofactor">
    <cofactor evidence="12">
        <name>pyruvate</name>
        <dbReference type="ChEBI" id="CHEBI:15361"/>
    </cofactor>
    <text evidence="12">Binds 1 pyruvoyl group covalently per subunit.</text>
</comment>
<dbReference type="PANTHER" id="PTHR10067:SF6">
    <property type="entry name" value="PHOSPHATIDYLSERINE DECARBOXYLASE PROENZYME, MITOCHONDRIAL"/>
    <property type="match status" value="1"/>
</dbReference>
<evidence type="ECO:0000256" key="2">
    <source>
        <dbReference type="ARBA" id="ARBA00022475"/>
    </source>
</evidence>
<evidence type="ECO:0000256" key="1">
    <source>
        <dbReference type="ARBA" id="ARBA00005189"/>
    </source>
</evidence>
<comment type="similarity">
    <text evidence="12">Belongs to the phosphatidylserine decarboxylase family. PSD-B subfamily. Prokaryotic type I sub-subfamily.</text>
</comment>
<keyword evidence="14" id="KW-1185">Reference proteome</keyword>
<sequence>MRRVALQQWERFWVRMLPKRFLTAFVGWFARRRISRYFIPWFIKAYEIDVTEAELPLYEYKTWVEFFSRRLRVGVRTISESGIISPVDGTASANGAILEGKLIQAKGQLYSVAALLGSDANADSFLGGQYVTLYLSPHDYHRVHMPFAGEITGWTHIPGSLYPVNPAGVRSVAGLFTKNERLVLHIRTQLGSFEMVLVGATIVGSIRTPFGPDYESPFRRSRRGIREGTVHVHLKKGAEVGLFEFGSTVILLFPRDMLLAVKLQEGQCVQMGQTIAEPSGYSPPQRYE</sequence>
<feature type="chain" id="PRO_5041026029" description="Phosphatidylserine decarboxylase alpha chain" evidence="12">
    <location>
        <begin position="247"/>
        <end position="288"/>
    </location>
</feature>
<feature type="active site" description="Charge relay system; for autoendoproteolytic cleavage activity" evidence="12">
    <location>
        <position position="144"/>
    </location>
</feature>
<dbReference type="NCBIfam" id="TIGR00163">
    <property type="entry name" value="PS_decarb"/>
    <property type="match status" value="1"/>
</dbReference>
<evidence type="ECO:0000256" key="12">
    <source>
        <dbReference type="HAMAP-Rule" id="MF_00662"/>
    </source>
</evidence>
<comment type="PTM">
    <text evidence="12">Is synthesized initially as an inactive proenzyme. Formation of the active enzyme involves a self-maturation process in which the active site pyruvoyl group is generated from an internal serine residue via an autocatalytic post-translational modification. Two non-identical subunits are generated from the proenzyme in this reaction, and the pyruvate is formed at the N-terminus of the alpha chain, which is derived from the carboxyl end of the proenzyme. The autoendoproteolytic cleavage occurs by a canonical serine protease mechanism, in which the side chain hydroxyl group of the serine supplies its oxygen atom to form the C-terminus of the beta chain, while the remainder of the serine residue undergoes an oxidative deamination to produce ammonia and the pyruvoyl prosthetic group on the alpha chain. During this reaction, the Ser that is part of the protease active site of the proenzyme becomes the pyruvoyl prosthetic group, which constitutes an essential element of the active site of the mature decarboxylase.</text>
</comment>
<evidence type="ECO:0000256" key="4">
    <source>
        <dbReference type="ARBA" id="ARBA00022793"/>
    </source>
</evidence>
<comment type="pathway">
    <text evidence="12">Phospholipid metabolism; phosphatidylethanolamine biosynthesis; phosphatidylethanolamine from CDP-diacylglycerol: step 2/2.</text>
</comment>
<dbReference type="Proteomes" id="UP000663505">
    <property type="component" value="Chromosome"/>
</dbReference>
<evidence type="ECO:0000256" key="7">
    <source>
        <dbReference type="ARBA" id="ARBA00023145"/>
    </source>
</evidence>
<comment type="catalytic activity">
    <reaction evidence="12">
        <text>a 1,2-diacyl-sn-glycero-3-phospho-L-serine + H(+) = a 1,2-diacyl-sn-glycero-3-phosphoethanolamine + CO2</text>
        <dbReference type="Rhea" id="RHEA:20828"/>
        <dbReference type="ChEBI" id="CHEBI:15378"/>
        <dbReference type="ChEBI" id="CHEBI:16526"/>
        <dbReference type="ChEBI" id="CHEBI:57262"/>
        <dbReference type="ChEBI" id="CHEBI:64612"/>
        <dbReference type="EC" id="4.1.1.65"/>
    </reaction>
</comment>
<dbReference type="PANTHER" id="PTHR10067">
    <property type="entry name" value="PHOSPHATIDYLSERINE DECARBOXYLASE"/>
    <property type="match status" value="1"/>
</dbReference>
<dbReference type="InterPro" id="IPR033177">
    <property type="entry name" value="PSD-B"/>
</dbReference>
<evidence type="ECO:0000256" key="3">
    <source>
        <dbReference type="ARBA" id="ARBA00022516"/>
    </source>
</evidence>
<keyword evidence="7 12" id="KW-0865">Zymogen</keyword>
<comment type="subunit">
    <text evidence="12">Heterodimer of a large membrane-associated beta subunit and a small pyruvoyl-containing alpha subunit.</text>
</comment>
<gene>
    <name evidence="12 13" type="primary">psd</name>
    <name evidence="13" type="ORF">JZ786_11790</name>
</gene>
<feature type="site" description="Cleavage (non-hydrolytic); by autocatalysis" evidence="12">
    <location>
        <begin position="246"/>
        <end position="247"/>
    </location>
</feature>
<feature type="active site" description="Charge relay system; for autoendoproteolytic cleavage activity" evidence="12">
    <location>
        <position position="247"/>
    </location>
</feature>
<comment type="function">
    <text evidence="12">Catalyzes the formation of phosphatidylethanolamine (PtdEtn) from phosphatidylserine (PtdSer).</text>
</comment>
<dbReference type="Pfam" id="PF02666">
    <property type="entry name" value="PS_Dcarbxylase"/>
    <property type="match status" value="1"/>
</dbReference>
<evidence type="ECO:0000256" key="9">
    <source>
        <dbReference type="ARBA" id="ARBA00023239"/>
    </source>
</evidence>
<dbReference type="AlphaFoldDB" id="A0A9X7W378"/>
<keyword evidence="2 12" id="KW-1003">Cell membrane</keyword>
<dbReference type="GO" id="GO:0006646">
    <property type="term" value="P:phosphatidylethanolamine biosynthetic process"/>
    <property type="evidence" value="ECO:0007669"/>
    <property type="project" value="UniProtKB-UniRule"/>
</dbReference>
<dbReference type="InterPro" id="IPR033178">
    <property type="entry name" value="PSD_type1_pro"/>
</dbReference>
<evidence type="ECO:0000256" key="6">
    <source>
        <dbReference type="ARBA" id="ARBA00023136"/>
    </source>
</evidence>
<dbReference type="EMBL" id="CP071182">
    <property type="protein sequence ID" value="QSO49515.1"/>
    <property type="molecule type" value="Genomic_DNA"/>
</dbReference>
<evidence type="ECO:0000256" key="5">
    <source>
        <dbReference type="ARBA" id="ARBA00023098"/>
    </source>
</evidence>
<keyword evidence="4 12" id="KW-0210">Decarboxylase</keyword>
<keyword evidence="8 12" id="KW-0594">Phospholipid biosynthesis</keyword>
<dbReference type="EC" id="4.1.1.65" evidence="12"/>
<feature type="active site" description="Schiff-base intermediate with substrate; via pyruvic acid; for decarboxylase activity" evidence="12">
    <location>
        <position position="247"/>
    </location>
</feature>
<feature type="chain" id="PRO_5041026030" description="Phosphatidylserine decarboxylase beta chain" evidence="12">
    <location>
        <begin position="1"/>
        <end position="246"/>
    </location>
</feature>
<keyword evidence="5 12" id="KW-0443">Lipid metabolism</keyword>
<proteinExistence type="inferred from homology"/>
<protein>
    <recommendedName>
        <fullName evidence="12">Phosphatidylserine decarboxylase proenzyme</fullName>
        <ecNumber evidence="12">4.1.1.65</ecNumber>
    </recommendedName>
    <component>
        <recommendedName>
            <fullName evidence="12">Phosphatidylserine decarboxylase alpha chain</fullName>
        </recommendedName>
    </component>
    <component>
        <recommendedName>
            <fullName evidence="12">Phosphatidylserine decarboxylase beta chain</fullName>
        </recommendedName>
    </component>
</protein>
<keyword evidence="6 12" id="KW-0472">Membrane</keyword>